<evidence type="ECO:0000256" key="6">
    <source>
        <dbReference type="SAM" id="Phobius"/>
    </source>
</evidence>
<dbReference type="EMBL" id="CABVHY010000006">
    <property type="protein sequence ID" value="VVN85866.1"/>
    <property type="molecule type" value="Genomic_DNA"/>
</dbReference>
<gene>
    <name evidence="8" type="ORF">PS723_01459</name>
</gene>
<feature type="transmembrane region" description="Helical" evidence="6">
    <location>
        <begin position="70"/>
        <end position="91"/>
    </location>
</feature>
<feature type="transmembrane region" description="Helical" evidence="6">
    <location>
        <begin position="124"/>
        <end position="143"/>
    </location>
</feature>
<evidence type="ECO:0000256" key="4">
    <source>
        <dbReference type="ARBA" id="ARBA00023136"/>
    </source>
</evidence>
<accession>A0A5E7B344</accession>
<keyword evidence="3 6" id="KW-1133">Transmembrane helix</keyword>
<dbReference type="InterPro" id="IPR051533">
    <property type="entry name" value="WaaL-like"/>
</dbReference>
<dbReference type="PANTHER" id="PTHR37422:SF13">
    <property type="entry name" value="LIPOPOLYSACCHARIDE BIOSYNTHESIS PROTEIN PA4999-RELATED"/>
    <property type="match status" value="1"/>
</dbReference>
<evidence type="ECO:0000256" key="3">
    <source>
        <dbReference type="ARBA" id="ARBA00022989"/>
    </source>
</evidence>
<comment type="subcellular location">
    <subcellularLocation>
        <location evidence="1">Membrane</location>
        <topology evidence="1">Multi-pass membrane protein</topology>
    </subcellularLocation>
</comment>
<organism evidence="8 9">
    <name type="scientific">Pseudomonas fluorescens</name>
    <dbReference type="NCBI Taxonomy" id="294"/>
    <lineage>
        <taxon>Bacteria</taxon>
        <taxon>Pseudomonadati</taxon>
        <taxon>Pseudomonadota</taxon>
        <taxon>Gammaproteobacteria</taxon>
        <taxon>Pseudomonadales</taxon>
        <taxon>Pseudomonadaceae</taxon>
        <taxon>Pseudomonas</taxon>
    </lineage>
</organism>
<feature type="transmembrane region" description="Helical" evidence="6">
    <location>
        <begin position="309"/>
        <end position="328"/>
    </location>
</feature>
<feature type="transmembrane region" description="Helical" evidence="6">
    <location>
        <begin position="15"/>
        <end position="33"/>
    </location>
</feature>
<evidence type="ECO:0000256" key="2">
    <source>
        <dbReference type="ARBA" id="ARBA00022692"/>
    </source>
</evidence>
<reference evidence="8 9" key="1">
    <citation type="submission" date="2019-09" db="EMBL/GenBank/DDBJ databases">
        <authorList>
            <person name="Chandra G."/>
            <person name="Truman W A."/>
        </authorList>
    </citation>
    <scope>NUCLEOTIDE SEQUENCE [LARGE SCALE GENOMIC DNA]</scope>
    <source>
        <strain evidence="8">PS723</strain>
    </source>
</reference>
<keyword evidence="2 6" id="KW-0812">Transmembrane</keyword>
<feature type="transmembrane region" description="Helical" evidence="6">
    <location>
        <begin position="39"/>
        <end position="58"/>
    </location>
</feature>
<dbReference type="GO" id="GO:0016020">
    <property type="term" value="C:membrane"/>
    <property type="evidence" value="ECO:0007669"/>
    <property type="project" value="UniProtKB-SubCell"/>
</dbReference>
<evidence type="ECO:0000256" key="5">
    <source>
        <dbReference type="SAM" id="MobiDB-lite"/>
    </source>
</evidence>
<feature type="region of interest" description="Disordered" evidence="5">
    <location>
        <begin position="391"/>
        <end position="411"/>
    </location>
</feature>
<feature type="transmembrane region" description="Helical" evidence="6">
    <location>
        <begin position="237"/>
        <end position="257"/>
    </location>
</feature>
<proteinExistence type="predicted"/>
<dbReference type="RefSeq" id="WP_150803011.1">
    <property type="nucleotide sequence ID" value="NZ_CABVHY010000006.1"/>
</dbReference>
<dbReference type="PANTHER" id="PTHR37422">
    <property type="entry name" value="TEICHURONIC ACID BIOSYNTHESIS PROTEIN TUAE"/>
    <property type="match status" value="1"/>
</dbReference>
<feature type="transmembrane region" description="Helical" evidence="6">
    <location>
        <begin position="97"/>
        <end position="115"/>
    </location>
</feature>
<feature type="domain" description="O-antigen ligase-related" evidence="7">
    <location>
        <begin position="204"/>
        <end position="322"/>
    </location>
</feature>
<feature type="transmembrane region" description="Helical" evidence="6">
    <location>
        <begin position="340"/>
        <end position="364"/>
    </location>
</feature>
<feature type="transmembrane region" description="Helical" evidence="6">
    <location>
        <begin position="155"/>
        <end position="178"/>
    </location>
</feature>
<sequence>MLIALEKLSLIRKDVLSIWAAIGLLVLLCGAWALPSNKLYHQLIIFLLWLPASLALVQRDFRRSLKQPEFLLFAVFAVWTLLVVMVDGAAGNEIGKIKVTLYVALTLVGVVLAAQNRTWRIETLLLYSSVVGGLFAGASWIYFYGVSAQPFSGRLIALGLWDTAIMAAHAVGALLILGLFMMQTQRLKPWMMLLLLVPATGYALYLGFSQTRGVWIGLLACLLVMVLARPSRLGIGLLLLTVVGAVAIAIFKMEILLQRGVSYRPELWNGGVRLMLDNWAMGLGFHEYRILVPQIGQEFKHPHNLFLDIGVRLGVPGLLLFLLLWLSVGWRGWISRAMPLGQALLALWVFSGVSLLTDGIGLWFKPNADWLIIWLPIALSAVLACRSAASQDLPHSGSKGVAEGGGGIAPK</sequence>
<evidence type="ECO:0000313" key="9">
    <source>
        <dbReference type="Proteomes" id="UP000379480"/>
    </source>
</evidence>
<feature type="transmembrane region" description="Helical" evidence="6">
    <location>
        <begin position="370"/>
        <end position="389"/>
    </location>
</feature>
<dbReference type="OrthoDB" id="1013669at2"/>
<feature type="transmembrane region" description="Helical" evidence="6">
    <location>
        <begin position="214"/>
        <end position="230"/>
    </location>
</feature>
<protein>
    <recommendedName>
        <fullName evidence="7">O-antigen ligase-related domain-containing protein</fullName>
    </recommendedName>
</protein>
<dbReference type="InterPro" id="IPR007016">
    <property type="entry name" value="O-antigen_ligase-rel_domated"/>
</dbReference>
<dbReference type="Proteomes" id="UP000379480">
    <property type="component" value="Unassembled WGS sequence"/>
</dbReference>
<evidence type="ECO:0000313" key="8">
    <source>
        <dbReference type="EMBL" id="VVN85866.1"/>
    </source>
</evidence>
<dbReference type="Pfam" id="PF04932">
    <property type="entry name" value="Wzy_C"/>
    <property type="match status" value="1"/>
</dbReference>
<name>A0A5E7B344_PSEFL</name>
<feature type="compositionally biased region" description="Gly residues" evidence="5">
    <location>
        <begin position="402"/>
        <end position="411"/>
    </location>
</feature>
<feature type="transmembrane region" description="Helical" evidence="6">
    <location>
        <begin position="190"/>
        <end position="208"/>
    </location>
</feature>
<evidence type="ECO:0000256" key="1">
    <source>
        <dbReference type="ARBA" id="ARBA00004141"/>
    </source>
</evidence>
<dbReference type="AlphaFoldDB" id="A0A5E7B344"/>
<keyword evidence="4 6" id="KW-0472">Membrane</keyword>
<evidence type="ECO:0000259" key="7">
    <source>
        <dbReference type="Pfam" id="PF04932"/>
    </source>
</evidence>